<keyword evidence="1" id="KW-1133">Transmembrane helix</keyword>
<evidence type="ECO:0000313" key="2">
    <source>
        <dbReference type="EMBL" id="KAH9510908.1"/>
    </source>
</evidence>
<comment type="caution">
    <text evidence="2">The sequence shown here is derived from an EMBL/GenBank/DDBJ whole genome shotgun (WGS) entry which is preliminary data.</text>
</comment>
<evidence type="ECO:0000256" key="1">
    <source>
        <dbReference type="SAM" id="Phobius"/>
    </source>
</evidence>
<dbReference type="Proteomes" id="UP000790347">
    <property type="component" value="Unassembled WGS sequence"/>
</dbReference>
<protein>
    <submittedName>
        <fullName evidence="2">Uncharacterized protein</fullName>
    </submittedName>
</protein>
<accession>A0A922L5N3</accession>
<keyword evidence="1" id="KW-0472">Membrane</keyword>
<feature type="transmembrane region" description="Helical" evidence="1">
    <location>
        <begin position="7"/>
        <end position="23"/>
    </location>
</feature>
<name>A0A922L5N3_DERFA</name>
<feature type="transmembrane region" description="Helical" evidence="1">
    <location>
        <begin position="49"/>
        <end position="71"/>
    </location>
</feature>
<organism evidence="2 3">
    <name type="scientific">Dermatophagoides farinae</name>
    <name type="common">American house dust mite</name>
    <dbReference type="NCBI Taxonomy" id="6954"/>
    <lineage>
        <taxon>Eukaryota</taxon>
        <taxon>Metazoa</taxon>
        <taxon>Ecdysozoa</taxon>
        <taxon>Arthropoda</taxon>
        <taxon>Chelicerata</taxon>
        <taxon>Arachnida</taxon>
        <taxon>Acari</taxon>
        <taxon>Acariformes</taxon>
        <taxon>Sarcoptiformes</taxon>
        <taxon>Astigmata</taxon>
        <taxon>Psoroptidia</taxon>
        <taxon>Analgoidea</taxon>
        <taxon>Pyroglyphidae</taxon>
        <taxon>Dermatophagoidinae</taxon>
        <taxon>Dermatophagoides</taxon>
    </lineage>
</organism>
<sequence length="98" mass="10991">MASKKGVLAVGGIVTAVAAYYYLKPSRYKITRVIQHVHTKVLWQPIPILIHRLICFALFKASCFMLMLCSLTNGRCSKRRGSIDLSELPIGRSIPLFL</sequence>
<evidence type="ECO:0000313" key="3">
    <source>
        <dbReference type="Proteomes" id="UP000790347"/>
    </source>
</evidence>
<gene>
    <name evidence="2" type="ORF">DERF_009400</name>
</gene>
<dbReference type="EMBL" id="ASGP02000004">
    <property type="protein sequence ID" value="KAH9510908.1"/>
    <property type="molecule type" value="Genomic_DNA"/>
</dbReference>
<keyword evidence="1" id="KW-0812">Transmembrane</keyword>
<reference evidence="2" key="2">
    <citation type="journal article" date="2022" name="Res Sq">
        <title>Comparative Genomics Reveals Insights into the Divergent Evolution of Astigmatic Mites and Household Pest Adaptations.</title>
        <authorList>
            <person name="Xiong Q."/>
            <person name="Wan A.T.-Y."/>
            <person name="Liu X.-Y."/>
            <person name="Fung C.S.-H."/>
            <person name="Xiao X."/>
            <person name="Malainual N."/>
            <person name="Hou J."/>
            <person name="Wang L."/>
            <person name="Wang M."/>
            <person name="Yang K."/>
            <person name="Cui Y."/>
            <person name="Leung E."/>
            <person name="Nong W."/>
            <person name="Shin S.-K."/>
            <person name="Au S."/>
            <person name="Jeong K.Y."/>
            <person name="Chew F.T."/>
            <person name="Hui J."/>
            <person name="Leung T.F."/>
            <person name="Tungtrongchitr A."/>
            <person name="Zhong N."/>
            <person name="Liu Z."/>
            <person name="Tsui S."/>
        </authorList>
    </citation>
    <scope>NUCLEOTIDE SEQUENCE</scope>
    <source>
        <strain evidence="2">Derf</strain>
        <tissue evidence="2">Whole organism</tissue>
    </source>
</reference>
<reference evidence="2" key="1">
    <citation type="submission" date="2013-05" db="EMBL/GenBank/DDBJ databases">
        <authorList>
            <person name="Yim A.K.Y."/>
            <person name="Chan T.F."/>
            <person name="Ji K.M."/>
            <person name="Liu X.Y."/>
            <person name="Zhou J.W."/>
            <person name="Li R.Q."/>
            <person name="Yang K.Y."/>
            <person name="Li J."/>
            <person name="Li M."/>
            <person name="Law P.T.W."/>
            <person name="Wu Y.L."/>
            <person name="Cai Z.L."/>
            <person name="Qin H."/>
            <person name="Bao Y."/>
            <person name="Leung R.K.K."/>
            <person name="Ng P.K.S."/>
            <person name="Zou J."/>
            <person name="Zhong X.J."/>
            <person name="Ran P.X."/>
            <person name="Zhong N.S."/>
            <person name="Liu Z.G."/>
            <person name="Tsui S.K.W."/>
        </authorList>
    </citation>
    <scope>NUCLEOTIDE SEQUENCE</scope>
    <source>
        <strain evidence="2">Derf</strain>
        <tissue evidence="2">Whole organism</tissue>
    </source>
</reference>
<dbReference type="AlphaFoldDB" id="A0A922L5N3"/>
<proteinExistence type="predicted"/>
<keyword evidence="3" id="KW-1185">Reference proteome</keyword>